<evidence type="ECO:0000313" key="1">
    <source>
        <dbReference type="EMBL" id="BAQ57966.1"/>
    </source>
</evidence>
<dbReference type="AlphaFoldDB" id="A0A0D6A5B8"/>
<protein>
    <submittedName>
        <fullName evidence="1">Bacteriocin helveticin</fullName>
    </submittedName>
</protein>
<dbReference type="Pfam" id="PF17312">
    <property type="entry name" value="Helveticin_J"/>
    <property type="match status" value="1"/>
</dbReference>
<dbReference type="Proteomes" id="UP000035709">
    <property type="component" value="Chromosome"/>
</dbReference>
<dbReference type="EMBL" id="AP014808">
    <property type="protein sequence ID" value="BAQ57966.1"/>
    <property type="molecule type" value="Genomic_DNA"/>
</dbReference>
<accession>A0A0D6A5B8</accession>
<dbReference type="InterPro" id="IPR035280">
    <property type="entry name" value="Helveticin_J"/>
</dbReference>
<dbReference type="OrthoDB" id="2300734at2"/>
<name>A0A0D6A5B8_9LACO</name>
<gene>
    <name evidence="1" type="ORF">LBAT_1577</name>
</gene>
<organism evidence="1 2">
    <name type="scientific">Lactobacillus acetotolerans</name>
    <dbReference type="NCBI Taxonomy" id="1600"/>
    <lineage>
        <taxon>Bacteria</taxon>
        <taxon>Bacillati</taxon>
        <taxon>Bacillota</taxon>
        <taxon>Bacilli</taxon>
        <taxon>Lactobacillales</taxon>
        <taxon>Lactobacillaceae</taxon>
        <taxon>Lactobacillus</taxon>
    </lineage>
</organism>
<proteinExistence type="predicted"/>
<dbReference type="GO" id="GO:0042742">
    <property type="term" value="P:defense response to bacterium"/>
    <property type="evidence" value="ECO:0007669"/>
    <property type="project" value="InterPro"/>
</dbReference>
<sequence>MSYISNPTLYLKSETHNNGLFNNVIQKGNWGSTYLYALQYHKKENYVFRGTKGYSPNYSQVYHGASLAAGHTQTLEYAGQSGTGHWFIGTKPNDQRWATQIARVKLPDGTHYNNADFPRLAYLNRAGGYTRVNGSQYKGNLMLRSDAAVSPESNHFLLFTVDRNSKNSKYGVNGYFTLFDLDRINNDLDNAGSGYVNLENEPYISNFNIPNITTEIGSLQGVDLDERNNIYISSEYAPTDDDYNTQPKKIVKIPWEASSSSQWDIITFDNANLDIDIAGYATELESVQVVGENDLYLTVSYHNKGSHKTTMSRLYEVKW</sequence>
<reference evidence="1 2" key="1">
    <citation type="submission" date="2015-03" db="EMBL/GenBank/DDBJ databases">
        <title>Complete genome sequence of Lactobacillus acetotolerans NBRC 13120.</title>
        <authorList>
            <person name="Toh H."/>
            <person name="Morita H."/>
            <person name="Fujita N."/>
        </authorList>
    </citation>
    <scope>NUCLEOTIDE SEQUENCE [LARGE SCALE GENOMIC DNA]</scope>
    <source>
        <strain evidence="1 2">NBRC 13120</strain>
    </source>
</reference>
<dbReference type="RefSeq" id="WP_060459827.1">
    <property type="nucleotide sequence ID" value="NZ_AP014808.1"/>
</dbReference>
<dbReference type="PATRIC" id="fig|1600.4.peg.1608"/>
<keyword evidence="2" id="KW-1185">Reference proteome</keyword>
<dbReference type="KEGG" id="lae:LBAT_1577"/>
<dbReference type="STRING" id="1600.LBAT_1577"/>
<evidence type="ECO:0000313" key="2">
    <source>
        <dbReference type="Proteomes" id="UP000035709"/>
    </source>
</evidence>